<evidence type="ECO:0000256" key="3">
    <source>
        <dbReference type="SAM" id="SignalP"/>
    </source>
</evidence>
<evidence type="ECO:0000313" key="6">
    <source>
        <dbReference type="Proteomes" id="UP001205560"/>
    </source>
</evidence>
<dbReference type="RefSeq" id="WP_258843979.1">
    <property type="nucleotide sequence ID" value="NZ_JANUGX010000002.1"/>
</dbReference>
<feature type="chain" id="PRO_5045212079" evidence="3">
    <location>
        <begin position="21"/>
        <end position="188"/>
    </location>
</feature>
<keyword evidence="2 3" id="KW-0732">Signal</keyword>
<protein>
    <submittedName>
        <fullName evidence="5">Porin family protein</fullName>
    </submittedName>
</protein>
<dbReference type="Gene3D" id="2.40.160.20">
    <property type="match status" value="1"/>
</dbReference>
<evidence type="ECO:0000256" key="1">
    <source>
        <dbReference type="ARBA" id="ARBA00004442"/>
    </source>
</evidence>
<comment type="subcellular location">
    <subcellularLocation>
        <location evidence="1">Cell outer membrane</location>
    </subcellularLocation>
</comment>
<comment type="caution">
    <text evidence="5">The sequence shown here is derived from an EMBL/GenBank/DDBJ whole genome shotgun (WGS) entry which is preliminary data.</text>
</comment>
<accession>A0ABT2A2N7</accession>
<dbReference type="SUPFAM" id="SSF56925">
    <property type="entry name" value="OMPA-like"/>
    <property type="match status" value="1"/>
</dbReference>
<sequence>MKKTMFAVLAGMLAMGAAQAQTLSTNAADTAPHFYMGTGIGVVKDSVSGDRDRTWKIFGGYEFDQNWGLEAGYSHLGKTGFYVPGTTDYTAAHIKSSSVYAAAKYKYALSERTSVYGKLGLSHGEYRYSSSAPGWNFKESNNGVYAAVGVDAKLTERVSLYAEYERNGKRAWNGPENRIFGAGVKFGF</sequence>
<evidence type="ECO:0000313" key="5">
    <source>
        <dbReference type="EMBL" id="MCS0588135.1"/>
    </source>
</evidence>
<gene>
    <name evidence="5" type="ORF">NX782_02820</name>
</gene>
<evidence type="ECO:0000256" key="2">
    <source>
        <dbReference type="ARBA" id="ARBA00022729"/>
    </source>
</evidence>
<dbReference type="Pfam" id="PF13505">
    <property type="entry name" value="OMP_b-brl"/>
    <property type="match status" value="1"/>
</dbReference>
<proteinExistence type="predicted"/>
<name>A0ABT2A2N7_9BURK</name>
<dbReference type="InterPro" id="IPR027385">
    <property type="entry name" value="Beta-barrel_OMP"/>
</dbReference>
<keyword evidence="6" id="KW-1185">Reference proteome</keyword>
<evidence type="ECO:0000259" key="4">
    <source>
        <dbReference type="Pfam" id="PF13505"/>
    </source>
</evidence>
<organism evidence="5 6">
    <name type="scientific">Massilia norwichensis</name>
    <dbReference type="NCBI Taxonomy" id="1442366"/>
    <lineage>
        <taxon>Bacteria</taxon>
        <taxon>Pseudomonadati</taxon>
        <taxon>Pseudomonadota</taxon>
        <taxon>Betaproteobacteria</taxon>
        <taxon>Burkholderiales</taxon>
        <taxon>Oxalobacteraceae</taxon>
        <taxon>Telluria group</taxon>
        <taxon>Massilia</taxon>
    </lineage>
</organism>
<dbReference type="InterPro" id="IPR011250">
    <property type="entry name" value="OMP/PagP_B-barrel"/>
</dbReference>
<dbReference type="Proteomes" id="UP001205560">
    <property type="component" value="Unassembled WGS sequence"/>
</dbReference>
<feature type="signal peptide" evidence="3">
    <location>
        <begin position="1"/>
        <end position="20"/>
    </location>
</feature>
<feature type="domain" description="Outer membrane protein beta-barrel" evidence="4">
    <location>
        <begin position="12"/>
        <end position="188"/>
    </location>
</feature>
<dbReference type="EMBL" id="JANUGX010000002">
    <property type="protein sequence ID" value="MCS0588135.1"/>
    <property type="molecule type" value="Genomic_DNA"/>
</dbReference>
<reference evidence="5 6" key="1">
    <citation type="submission" date="2022-08" db="EMBL/GenBank/DDBJ databases">
        <title>Reclassification of Massilia species as members of the genera Telluria, Duganella, Pseudoduganella, Mokoshia gen. nov. and Zemynaea gen. nov. using orthogonal and non-orthogonal genome-based approaches.</title>
        <authorList>
            <person name="Bowman J.P."/>
        </authorList>
    </citation>
    <scope>NUCLEOTIDE SEQUENCE [LARGE SCALE GENOMIC DNA]</scope>
    <source>
        <strain evidence="5 6">LMG 28164</strain>
    </source>
</reference>